<dbReference type="OrthoDB" id="8433260at2"/>
<evidence type="ECO:0000313" key="2">
    <source>
        <dbReference type="Proteomes" id="UP000011841"/>
    </source>
</evidence>
<dbReference type="HOGENOM" id="CLU_713044_0_0_5"/>
<name>M4Z1K7_9BRAD</name>
<protein>
    <submittedName>
        <fullName evidence="1">Uncharacterized protein</fullName>
    </submittedName>
</protein>
<reference evidence="1 2" key="1">
    <citation type="journal article" date="2013" name="Appl. Environ. Microbiol.">
        <title>Genome analysis suggests that the soil oligotrophic bacterium Agromonas oligotrophica (Bradyrhizobium oligotrophicum) is a nitrogen-fixing symbiont of Aeschynomene indica.</title>
        <authorList>
            <person name="Okubo T."/>
            <person name="Fukushima S."/>
            <person name="Itakura M."/>
            <person name="Oshima K."/>
            <person name="Longtonglang A."/>
            <person name="Teaumroong N."/>
            <person name="Mitsui H."/>
            <person name="Hattori M."/>
            <person name="Hattori R."/>
            <person name="Hattori T."/>
            <person name="Minamisawa K."/>
        </authorList>
    </citation>
    <scope>NUCLEOTIDE SEQUENCE [LARGE SCALE GENOMIC DNA]</scope>
    <source>
        <strain evidence="1 2">S58</strain>
    </source>
</reference>
<dbReference type="GeneID" id="301814488"/>
<dbReference type="AlphaFoldDB" id="M4Z1K7"/>
<organism evidence="1 2">
    <name type="scientific">Bradyrhizobium oligotrophicum S58</name>
    <dbReference type="NCBI Taxonomy" id="1245469"/>
    <lineage>
        <taxon>Bacteria</taxon>
        <taxon>Pseudomonadati</taxon>
        <taxon>Pseudomonadota</taxon>
        <taxon>Alphaproteobacteria</taxon>
        <taxon>Hyphomicrobiales</taxon>
        <taxon>Nitrobacteraceae</taxon>
        <taxon>Bradyrhizobium</taxon>
    </lineage>
</organism>
<keyword evidence="2" id="KW-1185">Reference proteome</keyword>
<evidence type="ECO:0000313" key="1">
    <source>
        <dbReference type="EMBL" id="BAM86496.1"/>
    </source>
</evidence>
<sequence>MGPVDRIWEFLQRLSPLTRSCLLSELERLELSGVDMPGTADLQARLRAEIRKDGVGGHRTANPSRFFFMPIEQLLVDGSPEHNNEGRIARGSLTPIWEWISRDLLPTMARDYNSQMKELIAADKQREIRQTASTFQTKVTKSLEGTLARPEGVEQVRSKLKAYTASPSVFDDVVKLLKALRARDELAKFADSLPDRIAEFDDPQVKKMVLLLDGLRKKQPDAVPFALTLVAKRLKEPWQVMRLATKAARSKNVADVITAPYAMTVPMVLDLLEDKRLALRIALKNNRVVTAKEILASIYDIEYAIQVRIDRLEDSDWGNRLNAIMTNTANMVEAEVKRFPEEVGHVLGSNRLRSHRSLGDRLTYFAWKGRDAIKTALRSATG</sequence>
<proteinExistence type="predicted"/>
<dbReference type="RefSeq" id="WP_015663634.1">
    <property type="nucleotide sequence ID" value="NC_020453.1"/>
</dbReference>
<dbReference type="Proteomes" id="UP000011841">
    <property type="component" value="Chromosome"/>
</dbReference>
<dbReference type="KEGG" id="aol:S58_04810"/>
<gene>
    <name evidence="1" type="ORF">S58_04810</name>
</gene>
<dbReference type="eggNOG" id="ENOG5030Y14">
    <property type="taxonomic scope" value="Bacteria"/>
</dbReference>
<accession>M4Z1K7</accession>
<dbReference type="STRING" id="1245469.S58_04810"/>
<dbReference type="PATRIC" id="fig|1245469.3.peg.488"/>
<dbReference type="EMBL" id="AP012603">
    <property type="protein sequence ID" value="BAM86496.1"/>
    <property type="molecule type" value="Genomic_DNA"/>
</dbReference>